<dbReference type="PANTHER" id="PTHR43808">
    <property type="entry name" value="ACETYLORNITHINE DEACETYLASE"/>
    <property type="match status" value="1"/>
</dbReference>
<dbReference type="InterPro" id="IPR017150">
    <property type="entry name" value="Pept_M20_glutamate_carboxypep"/>
</dbReference>
<sequence>MGMARDLSDYLCEHRRAMVRFLERLALAESPSSEPGRQGEVLALLSGPLAEAGYRVRRVPGRRGGWHLYARPSGRRPGGPVQLLLGHCDTVWPVGTARGMPIVAGDGVVRGPGVYDMKGGLTQMVFALRALRALGLEPSVAPVVFVNSDEEVGSRDSTRHIRRLSRVAERAFVMEPSLGISGRLKTARKGVGRFSVVVRGQAAHAGLDPGRGASAILELSYMIQALFALNDPARGVTVNVGTIDGGLGPNVVAPQSRAVVDVRVPTRADARRVEEAILNLAPVTPGAKVVVEGGVGRPPMEPTPRNRRLWEAARRLGEDLGLKLEEGLAGGASDGNTASLFTATLDGLGAVGDGAHASHEFVYADRMVERCALLALLVMEPPLGRGERR</sequence>
<protein>
    <submittedName>
        <fullName evidence="5">M20/M25/M40 family metallo-hydrolase</fullName>
    </submittedName>
</protein>
<dbReference type="InterPro" id="IPR011650">
    <property type="entry name" value="Peptidase_M20_dimer"/>
</dbReference>
<dbReference type="RefSeq" id="WP_166179159.1">
    <property type="nucleotide sequence ID" value="NZ_CP045119.1"/>
</dbReference>
<dbReference type="InterPro" id="IPR050072">
    <property type="entry name" value="Peptidase_M20A"/>
</dbReference>
<proteinExistence type="predicted"/>
<dbReference type="Proteomes" id="UP000501452">
    <property type="component" value="Chromosome"/>
</dbReference>
<dbReference type="GO" id="GO:0046872">
    <property type="term" value="F:metal ion binding"/>
    <property type="evidence" value="ECO:0007669"/>
    <property type="project" value="UniProtKB-KW"/>
</dbReference>
<accession>A0A6G8QEP2</accession>
<reference evidence="5 6" key="1">
    <citation type="submission" date="2019-10" db="EMBL/GenBank/DDBJ databases">
        <title>Rubrobacter sp nov SCSIO 52090 isolated from a deep-sea sediment in the South China Sea.</title>
        <authorList>
            <person name="Chen R.W."/>
        </authorList>
    </citation>
    <scope>NUCLEOTIDE SEQUENCE [LARGE SCALE GENOMIC DNA]</scope>
    <source>
        <strain evidence="5 6">SCSIO 52909</strain>
    </source>
</reference>
<feature type="active site" description="Proton acceptor" evidence="3">
    <location>
        <position position="150"/>
    </location>
</feature>
<dbReference type="SUPFAM" id="SSF53187">
    <property type="entry name" value="Zn-dependent exopeptidases"/>
    <property type="match status" value="1"/>
</dbReference>
<dbReference type="Pfam" id="PF01546">
    <property type="entry name" value="Peptidase_M20"/>
    <property type="match status" value="1"/>
</dbReference>
<feature type="domain" description="Peptidase M20 dimerisation" evidence="4">
    <location>
        <begin position="186"/>
        <end position="279"/>
    </location>
</feature>
<dbReference type="EMBL" id="CP045119">
    <property type="protein sequence ID" value="QIN84707.1"/>
    <property type="molecule type" value="Genomic_DNA"/>
</dbReference>
<dbReference type="PANTHER" id="PTHR43808:SF9">
    <property type="entry name" value="BLL0789 PROTEIN"/>
    <property type="match status" value="1"/>
</dbReference>
<keyword evidence="6" id="KW-1185">Reference proteome</keyword>
<organism evidence="5 6">
    <name type="scientific">Rubrobacter tropicus</name>
    <dbReference type="NCBI Taxonomy" id="2653851"/>
    <lineage>
        <taxon>Bacteria</taxon>
        <taxon>Bacillati</taxon>
        <taxon>Actinomycetota</taxon>
        <taxon>Rubrobacteria</taxon>
        <taxon>Rubrobacterales</taxon>
        <taxon>Rubrobacteraceae</taxon>
        <taxon>Rubrobacter</taxon>
    </lineage>
</organism>
<dbReference type="KEGG" id="rub:GBA63_20170"/>
<evidence type="ECO:0000313" key="6">
    <source>
        <dbReference type="Proteomes" id="UP000501452"/>
    </source>
</evidence>
<dbReference type="InterPro" id="IPR036264">
    <property type="entry name" value="Bact_exopeptidase_dim_dom"/>
</dbReference>
<name>A0A6G8QEP2_9ACTN</name>
<evidence type="ECO:0000256" key="2">
    <source>
        <dbReference type="ARBA" id="ARBA00022801"/>
    </source>
</evidence>
<dbReference type="AlphaFoldDB" id="A0A6G8QEP2"/>
<evidence type="ECO:0000256" key="3">
    <source>
        <dbReference type="PIRSR" id="PIRSR037238-1"/>
    </source>
</evidence>
<dbReference type="Pfam" id="PF07687">
    <property type="entry name" value="M20_dimer"/>
    <property type="match status" value="1"/>
</dbReference>
<dbReference type="CDD" id="cd03885">
    <property type="entry name" value="M20_CPDG2"/>
    <property type="match status" value="1"/>
</dbReference>
<dbReference type="PIRSF" id="PIRSF037238">
    <property type="entry name" value="Carboxypeptidase_G2"/>
    <property type="match status" value="1"/>
</dbReference>
<evidence type="ECO:0000313" key="5">
    <source>
        <dbReference type="EMBL" id="QIN84707.1"/>
    </source>
</evidence>
<dbReference type="GO" id="GO:0016787">
    <property type="term" value="F:hydrolase activity"/>
    <property type="evidence" value="ECO:0007669"/>
    <property type="project" value="UniProtKB-KW"/>
</dbReference>
<keyword evidence="1" id="KW-0479">Metal-binding</keyword>
<dbReference type="Gene3D" id="3.30.70.360">
    <property type="match status" value="1"/>
</dbReference>
<dbReference type="Gene3D" id="3.40.630.10">
    <property type="entry name" value="Zn peptidases"/>
    <property type="match status" value="1"/>
</dbReference>
<evidence type="ECO:0000259" key="4">
    <source>
        <dbReference type="Pfam" id="PF07687"/>
    </source>
</evidence>
<gene>
    <name evidence="5" type="ORF">GBA63_20170</name>
</gene>
<dbReference type="SUPFAM" id="SSF55031">
    <property type="entry name" value="Bacterial exopeptidase dimerisation domain"/>
    <property type="match status" value="1"/>
</dbReference>
<feature type="active site" evidence="3">
    <location>
        <position position="89"/>
    </location>
</feature>
<keyword evidence="2 5" id="KW-0378">Hydrolase</keyword>
<dbReference type="InterPro" id="IPR002933">
    <property type="entry name" value="Peptidase_M20"/>
</dbReference>
<evidence type="ECO:0000256" key="1">
    <source>
        <dbReference type="ARBA" id="ARBA00022723"/>
    </source>
</evidence>